<dbReference type="CDD" id="cd22285">
    <property type="entry name" value="HD_XLF_N"/>
    <property type="match status" value="1"/>
</dbReference>
<gene>
    <name evidence="11" type="ORF">L211DRAFT_852483</name>
</gene>
<dbReference type="InterPro" id="IPR052287">
    <property type="entry name" value="NHEJ_factor"/>
</dbReference>
<feature type="region of interest" description="Disordered" evidence="8">
    <location>
        <begin position="285"/>
        <end position="650"/>
    </location>
</feature>
<feature type="compositionally biased region" description="Pro residues" evidence="8">
    <location>
        <begin position="429"/>
        <end position="439"/>
    </location>
</feature>
<feature type="compositionally biased region" description="Gly residues" evidence="8">
    <location>
        <begin position="546"/>
        <end position="573"/>
    </location>
</feature>
<keyword evidence="12" id="KW-1185">Reference proteome</keyword>
<protein>
    <recommendedName>
        <fullName evidence="7">Non-homologous end-joining factor 1</fullName>
    </recommendedName>
</protein>
<evidence type="ECO:0000313" key="11">
    <source>
        <dbReference type="EMBL" id="RPB20226.1"/>
    </source>
</evidence>
<dbReference type="PANTHER" id="PTHR32235:SF1">
    <property type="entry name" value="NON-HOMOLOGOUS END-JOINING FACTOR 1"/>
    <property type="match status" value="1"/>
</dbReference>
<feature type="compositionally biased region" description="Polar residues" evidence="8">
    <location>
        <begin position="315"/>
        <end position="330"/>
    </location>
</feature>
<dbReference type="GO" id="GO:0032807">
    <property type="term" value="C:DNA ligase IV complex"/>
    <property type="evidence" value="ECO:0007669"/>
    <property type="project" value="TreeGrafter"/>
</dbReference>
<proteinExistence type="inferred from homology"/>
<keyword evidence="3" id="KW-0238">DNA-binding</keyword>
<name>A0A3N4LC09_9PEZI</name>
<keyword evidence="5" id="KW-0539">Nucleus</keyword>
<evidence type="ECO:0000256" key="2">
    <source>
        <dbReference type="ARBA" id="ARBA00022763"/>
    </source>
</evidence>
<dbReference type="Gene3D" id="2.170.210.10">
    <property type="entry name" value="DNA double-strand break repair and VJ recombination XRCC4, N-terminal"/>
    <property type="match status" value="1"/>
</dbReference>
<evidence type="ECO:0000259" key="10">
    <source>
        <dbReference type="Pfam" id="PF21928"/>
    </source>
</evidence>
<dbReference type="InterPro" id="IPR053829">
    <property type="entry name" value="XLF-like_CC"/>
</dbReference>
<sequence>MLLNPDSHWYPLVMTAQLPVRSPPLLIQRSFTNNTYSVYLTDLTYIWGESLSRREIIQRALNEDTSIDPSEDASQMRILLEKLKEALSLRGEDDDNECIDIDIQAASSRSSMSMGTVLQLKVTYGLPEPLEPLLWTFKLQPLPQTRLTKKLLLPLISLTSLHSMEVQTLVRVIKDKDIVLEKMQDSLEDSKISVTSILGGGASRRRGLEKFDEKRWRSQILQNKAGDSSLPEKIVQSLFGMEGRRGSSTSDEGFGQEWEEVVNNFEENVKTTECEKYWWDEIEAASRSRQKKRSSRGFESDENETDSSARKVSNKSDASNRNCETSSKNSPRIDAGKGSNKGKKRSSLHSDDEDEFEVQKAPPPLRSKSAIKIKSPPPSSPLQARKAPVSGEVKSPERRLDESTTEEDDDLCIPTPKNPPRARRAKSPTPAPARSPPPNQLAKSLTPPSPLPPLRKPSFSTDSRTASRKPSNSLSGSSTPSPSSPPPLARPEAKIGGIGGKIGTIGGKKAASGESQSPYPKIPDGGEKASDGEHKNLVKSGMSLGKIGGKMGGKIGGKVGGIIGGKKTAGGDGEGAEDGEAARKVDLPARGETPKTSRENPRSDVKREVSPKRETSYDPMDEEAADRKRRQLQQELEAKQKAPAKKKRKF</sequence>
<feature type="compositionally biased region" description="Gly residues" evidence="8">
    <location>
        <begin position="496"/>
        <end position="506"/>
    </location>
</feature>
<evidence type="ECO:0000256" key="8">
    <source>
        <dbReference type="SAM" id="MobiDB-lite"/>
    </source>
</evidence>
<evidence type="ECO:0000313" key="12">
    <source>
        <dbReference type="Proteomes" id="UP000267821"/>
    </source>
</evidence>
<evidence type="ECO:0000256" key="7">
    <source>
        <dbReference type="ARBA" id="ARBA00044529"/>
    </source>
</evidence>
<evidence type="ECO:0000256" key="4">
    <source>
        <dbReference type="ARBA" id="ARBA00023204"/>
    </source>
</evidence>
<dbReference type="GO" id="GO:0045027">
    <property type="term" value="F:DNA end binding"/>
    <property type="evidence" value="ECO:0007669"/>
    <property type="project" value="TreeGrafter"/>
</dbReference>
<feature type="compositionally biased region" description="Basic and acidic residues" evidence="8">
    <location>
        <begin position="524"/>
        <end position="536"/>
    </location>
</feature>
<dbReference type="AlphaFoldDB" id="A0A3N4LC09"/>
<dbReference type="PANTHER" id="PTHR32235">
    <property type="entry name" value="NON-HOMOLOGOUS END-JOINING FACTOR 1"/>
    <property type="match status" value="1"/>
</dbReference>
<dbReference type="InterPro" id="IPR015381">
    <property type="entry name" value="XLF-like_N"/>
</dbReference>
<evidence type="ECO:0000256" key="1">
    <source>
        <dbReference type="ARBA" id="ARBA00004123"/>
    </source>
</evidence>
<evidence type="ECO:0000259" key="9">
    <source>
        <dbReference type="Pfam" id="PF09302"/>
    </source>
</evidence>
<reference evidence="11 12" key="1">
    <citation type="journal article" date="2018" name="Nat. Ecol. Evol.">
        <title>Pezizomycetes genomes reveal the molecular basis of ectomycorrhizal truffle lifestyle.</title>
        <authorList>
            <person name="Murat C."/>
            <person name="Payen T."/>
            <person name="Noel B."/>
            <person name="Kuo A."/>
            <person name="Morin E."/>
            <person name="Chen J."/>
            <person name="Kohler A."/>
            <person name="Krizsan K."/>
            <person name="Balestrini R."/>
            <person name="Da Silva C."/>
            <person name="Montanini B."/>
            <person name="Hainaut M."/>
            <person name="Levati E."/>
            <person name="Barry K.W."/>
            <person name="Belfiori B."/>
            <person name="Cichocki N."/>
            <person name="Clum A."/>
            <person name="Dockter R.B."/>
            <person name="Fauchery L."/>
            <person name="Guy J."/>
            <person name="Iotti M."/>
            <person name="Le Tacon F."/>
            <person name="Lindquist E.A."/>
            <person name="Lipzen A."/>
            <person name="Malagnac F."/>
            <person name="Mello A."/>
            <person name="Molinier V."/>
            <person name="Miyauchi S."/>
            <person name="Poulain J."/>
            <person name="Riccioni C."/>
            <person name="Rubini A."/>
            <person name="Sitrit Y."/>
            <person name="Splivallo R."/>
            <person name="Traeger S."/>
            <person name="Wang M."/>
            <person name="Zifcakova L."/>
            <person name="Wipf D."/>
            <person name="Zambonelli A."/>
            <person name="Paolocci F."/>
            <person name="Nowrousian M."/>
            <person name="Ottonello S."/>
            <person name="Baldrian P."/>
            <person name="Spatafora J.W."/>
            <person name="Henrissat B."/>
            <person name="Nagy L.G."/>
            <person name="Aury J.M."/>
            <person name="Wincker P."/>
            <person name="Grigoriev I.V."/>
            <person name="Bonfante P."/>
            <person name="Martin F.M."/>
        </authorList>
    </citation>
    <scope>NUCLEOTIDE SEQUENCE [LARGE SCALE GENOMIC DNA]</scope>
    <source>
        <strain evidence="11 12">ATCC MYA-4762</strain>
    </source>
</reference>
<evidence type="ECO:0000256" key="3">
    <source>
        <dbReference type="ARBA" id="ARBA00023125"/>
    </source>
</evidence>
<feature type="domain" description="XLF-like N-terminal" evidence="9">
    <location>
        <begin position="9"/>
        <end position="140"/>
    </location>
</feature>
<comment type="subcellular location">
    <subcellularLocation>
        <location evidence="1">Nucleus</location>
    </subcellularLocation>
</comment>
<evidence type="ECO:0000256" key="5">
    <source>
        <dbReference type="ARBA" id="ARBA00023242"/>
    </source>
</evidence>
<feature type="compositionally biased region" description="Basic and acidic residues" evidence="8">
    <location>
        <begin position="580"/>
        <end position="616"/>
    </location>
</feature>
<keyword evidence="2" id="KW-0227">DNA damage</keyword>
<organism evidence="11 12">
    <name type="scientific">Terfezia boudieri ATCC MYA-4762</name>
    <dbReference type="NCBI Taxonomy" id="1051890"/>
    <lineage>
        <taxon>Eukaryota</taxon>
        <taxon>Fungi</taxon>
        <taxon>Dikarya</taxon>
        <taxon>Ascomycota</taxon>
        <taxon>Pezizomycotina</taxon>
        <taxon>Pezizomycetes</taxon>
        <taxon>Pezizales</taxon>
        <taxon>Pezizaceae</taxon>
        <taxon>Terfezia</taxon>
    </lineage>
</organism>
<dbReference type="STRING" id="1051890.A0A3N4LC09"/>
<dbReference type="InParanoid" id="A0A3N4LC09"/>
<dbReference type="GO" id="GO:0006303">
    <property type="term" value="P:double-strand break repair via nonhomologous end joining"/>
    <property type="evidence" value="ECO:0007669"/>
    <property type="project" value="TreeGrafter"/>
</dbReference>
<comment type="similarity">
    <text evidence="6">Belongs to the XRCC4-XLF family. XLF subfamily.</text>
</comment>
<dbReference type="OrthoDB" id="2155935at2759"/>
<keyword evidence="4" id="KW-0234">DNA repair</keyword>
<feature type="compositionally biased region" description="Low complexity" evidence="8">
    <location>
        <begin position="470"/>
        <end position="481"/>
    </location>
</feature>
<feature type="domain" description="XLF-like coiled-coil region" evidence="10">
    <location>
        <begin position="143"/>
        <end position="193"/>
    </location>
</feature>
<dbReference type="InterPro" id="IPR038051">
    <property type="entry name" value="XRCC4-like_N_sf"/>
</dbReference>
<dbReference type="EMBL" id="ML121575">
    <property type="protein sequence ID" value="RPB20226.1"/>
    <property type="molecule type" value="Genomic_DNA"/>
</dbReference>
<evidence type="ECO:0000256" key="6">
    <source>
        <dbReference type="ARBA" id="ARBA00025747"/>
    </source>
</evidence>
<dbReference type="Pfam" id="PF09302">
    <property type="entry name" value="XLF"/>
    <property type="match status" value="1"/>
</dbReference>
<dbReference type="Pfam" id="PF21928">
    <property type="entry name" value="XLF_CC"/>
    <property type="match status" value="1"/>
</dbReference>
<accession>A0A3N4LC09</accession>
<dbReference type="Proteomes" id="UP000267821">
    <property type="component" value="Unassembled WGS sequence"/>
</dbReference>